<dbReference type="PROSITE" id="PS51746">
    <property type="entry name" value="PPM_2"/>
    <property type="match status" value="1"/>
</dbReference>
<dbReference type="InterPro" id="IPR001932">
    <property type="entry name" value="PPM-type_phosphatase-like_dom"/>
</dbReference>
<keyword evidence="4" id="KW-1185">Reference proteome</keyword>
<feature type="domain" description="PPM-type phosphatase" evidence="2">
    <location>
        <begin position="113"/>
        <end position="348"/>
    </location>
</feature>
<proteinExistence type="predicted"/>
<evidence type="ECO:0000259" key="2">
    <source>
        <dbReference type="PROSITE" id="PS51746"/>
    </source>
</evidence>
<dbReference type="Gene3D" id="3.60.40.10">
    <property type="entry name" value="PPM-type phosphatase domain"/>
    <property type="match status" value="1"/>
</dbReference>
<dbReference type="EMBL" id="JBHSBH010000012">
    <property type="protein sequence ID" value="MFC3998181.1"/>
    <property type="molecule type" value="Genomic_DNA"/>
</dbReference>
<dbReference type="Proteomes" id="UP001595847">
    <property type="component" value="Unassembled WGS sequence"/>
</dbReference>
<dbReference type="Pfam" id="PF13672">
    <property type="entry name" value="PP2C_2"/>
    <property type="match status" value="1"/>
</dbReference>
<accession>A0ABV8FPU3</accession>
<gene>
    <name evidence="3" type="ORF">ACFOVU_19810</name>
</gene>
<evidence type="ECO:0000313" key="3">
    <source>
        <dbReference type="EMBL" id="MFC3998181.1"/>
    </source>
</evidence>
<dbReference type="RefSeq" id="WP_378535774.1">
    <property type="nucleotide sequence ID" value="NZ_JBHSBH010000012.1"/>
</dbReference>
<protein>
    <submittedName>
        <fullName evidence="3">Protein phosphatase 2C domain-containing protein</fullName>
    </submittedName>
</protein>
<evidence type="ECO:0000256" key="1">
    <source>
        <dbReference type="SAM" id="MobiDB-lite"/>
    </source>
</evidence>
<reference evidence="4" key="1">
    <citation type="journal article" date="2019" name="Int. J. Syst. Evol. Microbiol.">
        <title>The Global Catalogue of Microorganisms (GCM) 10K type strain sequencing project: providing services to taxonomists for standard genome sequencing and annotation.</title>
        <authorList>
            <consortium name="The Broad Institute Genomics Platform"/>
            <consortium name="The Broad Institute Genome Sequencing Center for Infectious Disease"/>
            <person name="Wu L."/>
            <person name="Ma J."/>
        </authorList>
    </citation>
    <scope>NUCLEOTIDE SEQUENCE [LARGE SCALE GENOMIC DNA]</scope>
    <source>
        <strain evidence="4">TBRC 1826</strain>
    </source>
</reference>
<feature type="compositionally biased region" description="Basic and acidic residues" evidence="1">
    <location>
        <begin position="1"/>
        <end position="13"/>
    </location>
</feature>
<dbReference type="SUPFAM" id="SSF81606">
    <property type="entry name" value="PP2C-like"/>
    <property type="match status" value="1"/>
</dbReference>
<sequence>MSDRGLRHSRNEDAMVLLAPGATAPAPVAPVPGSAPQAPSAPVSPDRGASAPTGTAACGGKAAPAPAAATSADPATAGEEAGPGPQVTRAVPHGSAAVPDGSAAGPAEGSLGPDGAASARSTVRPSGPQAVVAVVCDGVSTSPRPHEASRVAADVGAAVLADGLAAGGSARDSTEEAMRSAAAAVSGLADSGPEAPACTFVSAVVPADGGPITLGWIGDSRAYWLAAPGAGSRSTLLTRDDSWGEAMVAMDVMTPAQARASVHAHALTAWMGADFGPVDGHLETVEVRGPGALLLCSDGLWNYLPQAHALAAAVPGAADDPLEAARTFIRFALDSGGGDNITAVVIAVPAGRREPPSVEAP</sequence>
<organism evidence="3 4">
    <name type="scientific">Nocardiopsis sediminis</name>
    <dbReference type="NCBI Taxonomy" id="1778267"/>
    <lineage>
        <taxon>Bacteria</taxon>
        <taxon>Bacillati</taxon>
        <taxon>Actinomycetota</taxon>
        <taxon>Actinomycetes</taxon>
        <taxon>Streptosporangiales</taxon>
        <taxon>Nocardiopsidaceae</taxon>
        <taxon>Nocardiopsis</taxon>
    </lineage>
</organism>
<feature type="region of interest" description="Disordered" evidence="1">
    <location>
        <begin position="1"/>
        <end position="126"/>
    </location>
</feature>
<dbReference type="InterPro" id="IPR036457">
    <property type="entry name" value="PPM-type-like_dom_sf"/>
</dbReference>
<feature type="compositionally biased region" description="Low complexity" evidence="1">
    <location>
        <begin position="19"/>
        <end position="78"/>
    </location>
</feature>
<evidence type="ECO:0000313" key="4">
    <source>
        <dbReference type="Proteomes" id="UP001595847"/>
    </source>
</evidence>
<dbReference type="SMART" id="SM00332">
    <property type="entry name" value="PP2Cc"/>
    <property type="match status" value="1"/>
</dbReference>
<comment type="caution">
    <text evidence="3">The sequence shown here is derived from an EMBL/GenBank/DDBJ whole genome shotgun (WGS) entry which is preliminary data.</text>
</comment>
<name>A0ABV8FPU3_9ACTN</name>